<dbReference type="SUPFAM" id="SSF48403">
    <property type="entry name" value="Ankyrin repeat"/>
    <property type="match status" value="1"/>
</dbReference>
<comment type="caution">
    <text evidence="2">The sequence shown here is derived from an EMBL/GenBank/DDBJ whole genome shotgun (WGS) entry which is preliminary data.</text>
</comment>
<dbReference type="PROSITE" id="PS50297">
    <property type="entry name" value="ANK_REP_REGION"/>
    <property type="match status" value="1"/>
</dbReference>
<accession>A0A0F3PEA1</accession>
<dbReference type="SMART" id="SM00248">
    <property type="entry name" value="ANK"/>
    <property type="match status" value="2"/>
</dbReference>
<dbReference type="Gene3D" id="1.25.40.20">
    <property type="entry name" value="Ankyrin repeat-containing domain"/>
    <property type="match status" value="1"/>
</dbReference>
<dbReference type="AlphaFoldDB" id="A0A0F3PEA1"/>
<evidence type="ECO:0000313" key="2">
    <source>
        <dbReference type="EMBL" id="KJV78670.1"/>
    </source>
</evidence>
<gene>
    <name evidence="2" type="ORF">RMAECT_1150</name>
</gene>
<reference evidence="2 3" key="1">
    <citation type="submission" date="2015-01" db="EMBL/GenBank/DDBJ databases">
        <title>Genome Sequencing of Rickettsiales.</title>
        <authorList>
            <person name="Daugherty S.C."/>
            <person name="Su Q."/>
            <person name="Abolude K."/>
            <person name="Beier-Sexton M."/>
            <person name="Carlyon J.A."/>
            <person name="Carter R."/>
            <person name="Day N.P."/>
            <person name="Dumler S.J."/>
            <person name="Dyachenko V."/>
            <person name="Godinez A."/>
            <person name="Kurtti T.J."/>
            <person name="Lichay M."/>
            <person name="Mullins K.E."/>
            <person name="Ott S."/>
            <person name="Pappas-Brown V."/>
            <person name="Paris D.H."/>
            <person name="Patel P."/>
            <person name="Richards A.L."/>
            <person name="Sadzewicz L."/>
            <person name="Sears K."/>
            <person name="Seidman D."/>
            <person name="Sengamalay N."/>
            <person name="Stenos J."/>
            <person name="Tallon L.J."/>
            <person name="Vincent G."/>
            <person name="Fraser C.M."/>
            <person name="Munderloh U."/>
            <person name="Dunning-Hotopp J.C."/>
        </authorList>
    </citation>
    <scope>NUCLEOTIDE SEQUENCE [LARGE SCALE GENOMIC DNA]</scope>
    <source>
        <strain evidence="2 3">Ect</strain>
    </source>
</reference>
<dbReference type="PROSITE" id="PS50088">
    <property type="entry name" value="ANK_REPEAT"/>
    <property type="match status" value="1"/>
</dbReference>
<proteinExistence type="predicted"/>
<keyword evidence="1" id="KW-0040">ANK repeat</keyword>
<evidence type="ECO:0000256" key="1">
    <source>
        <dbReference type="PROSITE-ProRule" id="PRU00023"/>
    </source>
</evidence>
<sequence>MDVNIKDGKGRIPIHYATYSKQHEITQILLQPDSEIDTIDNYGGTPFFYLLLKHESGQNKTLLDFFLNNNVNLNINACGESNLPDEEGFAKNTHEKLLKDVMQRLKNGEDKDGIINTLIEISINEDTRAELIDYICKYSFGTELTGQIGADIQF</sequence>
<dbReference type="InterPro" id="IPR036770">
    <property type="entry name" value="Ankyrin_rpt-contain_sf"/>
</dbReference>
<evidence type="ECO:0000313" key="3">
    <source>
        <dbReference type="Proteomes" id="UP000033591"/>
    </source>
</evidence>
<protein>
    <submittedName>
        <fullName evidence="2">Ankyrin repeats family protein</fullName>
    </submittedName>
</protein>
<dbReference type="PATRIC" id="fig|1359199.3.peg.1134"/>
<dbReference type="RefSeq" id="WP_014365930.1">
    <property type="nucleotide sequence ID" value="NZ_LAOC01000001.1"/>
</dbReference>
<name>A0A0F3PEA1_RICRH</name>
<dbReference type="Proteomes" id="UP000033591">
    <property type="component" value="Unassembled WGS sequence"/>
</dbReference>
<dbReference type="InterPro" id="IPR002110">
    <property type="entry name" value="Ankyrin_rpt"/>
</dbReference>
<organism evidence="2 3">
    <name type="scientific">Rickettsia rhipicephali str. Ect</name>
    <dbReference type="NCBI Taxonomy" id="1359199"/>
    <lineage>
        <taxon>Bacteria</taxon>
        <taxon>Pseudomonadati</taxon>
        <taxon>Pseudomonadota</taxon>
        <taxon>Alphaproteobacteria</taxon>
        <taxon>Rickettsiales</taxon>
        <taxon>Rickettsiaceae</taxon>
        <taxon>Rickettsieae</taxon>
        <taxon>Rickettsia</taxon>
        <taxon>spotted fever group</taxon>
    </lineage>
</organism>
<feature type="repeat" description="ANK" evidence="1">
    <location>
        <begin position="9"/>
        <end position="41"/>
    </location>
</feature>
<dbReference type="EMBL" id="LAOC01000001">
    <property type="protein sequence ID" value="KJV78670.1"/>
    <property type="molecule type" value="Genomic_DNA"/>
</dbReference>